<name>A0A2T7BBZ5_9BACT</name>
<sequence>MGALEFIGMNDVLQLQLWIKKAAGYLDKLRLDYEPAHLDLLEKACGHLYGCERLLYQLDLPHLFRFTLAKQKALSTLHLLELRGQIRHRQAGRGGEALVKVMRRAGPLQVVRQYTGPLCAN</sequence>
<evidence type="ECO:0000313" key="1">
    <source>
        <dbReference type="EMBL" id="PUZ22617.1"/>
    </source>
</evidence>
<gene>
    <name evidence="1" type="ORF">DCC81_19475</name>
</gene>
<keyword evidence="2" id="KW-1185">Reference proteome</keyword>
<dbReference type="OrthoDB" id="9975341at2"/>
<accession>A0A2T7BBZ5</accession>
<organism evidence="1 2">
    <name type="scientific">Chitinophaga parva</name>
    <dbReference type="NCBI Taxonomy" id="2169414"/>
    <lineage>
        <taxon>Bacteria</taxon>
        <taxon>Pseudomonadati</taxon>
        <taxon>Bacteroidota</taxon>
        <taxon>Chitinophagia</taxon>
        <taxon>Chitinophagales</taxon>
        <taxon>Chitinophagaceae</taxon>
        <taxon>Chitinophaga</taxon>
    </lineage>
</organism>
<reference evidence="1 2" key="1">
    <citation type="submission" date="2018-04" db="EMBL/GenBank/DDBJ databases">
        <title>Chitinophaga fuyangensis sp. nov., isolated from soil in a chemical factory.</title>
        <authorList>
            <person name="Chen K."/>
        </authorList>
    </citation>
    <scope>NUCLEOTIDE SEQUENCE [LARGE SCALE GENOMIC DNA]</scope>
    <source>
        <strain evidence="1 2">LY-1</strain>
    </source>
</reference>
<dbReference type="Proteomes" id="UP000244450">
    <property type="component" value="Unassembled WGS sequence"/>
</dbReference>
<dbReference type="RefSeq" id="WP_108688363.1">
    <property type="nucleotide sequence ID" value="NZ_QCYK01000003.1"/>
</dbReference>
<dbReference type="EMBL" id="QCYK01000003">
    <property type="protein sequence ID" value="PUZ22617.1"/>
    <property type="molecule type" value="Genomic_DNA"/>
</dbReference>
<protein>
    <submittedName>
        <fullName evidence="1">Uncharacterized protein</fullName>
    </submittedName>
</protein>
<dbReference type="AlphaFoldDB" id="A0A2T7BBZ5"/>
<comment type="caution">
    <text evidence="1">The sequence shown here is derived from an EMBL/GenBank/DDBJ whole genome shotgun (WGS) entry which is preliminary data.</text>
</comment>
<evidence type="ECO:0000313" key="2">
    <source>
        <dbReference type="Proteomes" id="UP000244450"/>
    </source>
</evidence>
<proteinExistence type="predicted"/>